<evidence type="ECO:0008006" key="3">
    <source>
        <dbReference type="Google" id="ProtNLM"/>
    </source>
</evidence>
<dbReference type="Proteomes" id="UP000001734">
    <property type="component" value="Chromosome"/>
</dbReference>
<reference evidence="1 2" key="1">
    <citation type="journal article" date="2008" name="PLoS Genet.">
        <title>Complete genome sequence of the N2-fixing broad host range endophyte Klebsiella pneumoniae 342 and virulence predictions verified in mice.</title>
        <authorList>
            <person name="Fouts D.E."/>
            <person name="Tyler H.L."/>
            <person name="DeBoy R.T."/>
            <person name="Daugherty S."/>
            <person name="Ren Q."/>
            <person name="Badger J.H."/>
            <person name="Durkin A.S."/>
            <person name="Huot H."/>
            <person name="Shrivastava S."/>
            <person name="Kothari S."/>
            <person name="Dodson R.J."/>
            <person name="Mohamoud Y."/>
            <person name="Khouri H."/>
            <person name="Roesch L.F."/>
            <person name="Krogfelt K.A."/>
            <person name="Struve C."/>
            <person name="Triplett E.W."/>
            <person name="Methe B.A."/>
        </authorList>
    </citation>
    <scope>NUCLEOTIDE SEQUENCE [LARGE SCALE GENOMIC DNA]</scope>
    <source>
        <strain evidence="1 2">342</strain>
    </source>
</reference>
<dbReference type="HOGENOM" id="CLU_147938_2_0_6"/>
<dbReference type="AlphaFoldDB" id="B5Y363"/>
<name>B5Y363_KLEV3</name>
<protein>
    <recommendedName>
        <fullName evidence="3">Colicin V</fullName>
    </recommendedName>
</protein>
<accession>B5Y363</accession>
<evidence type="ECO:0000313" key="2">
    <source>
        <dbReference type="Proteomes" id="UP000001734"/>
    </source>
</evidence>
<gene>
    <name evidence="1" type="ordered locus">KPK_5132</name>
</gene>
<sequence>MVGSIIGGAHGGDGGGLLGFGALGQGVGMIWGLVVGAITCGIAGAAAGWDNTLQYCLDVYGGMIDGTFTPWGS</sequence>
<proteinExistence type="predicted"/>
<dbReference type="BioCyc" id="KPNE507522:GI0B-5105-MONOMER"/>
<dbReference type="KEGG" id="kpe:KPK_5132"/>
<organism evidence="1 2">
    <name type="scientific">Klebsiella variicola (strain 342)</name>
    <name type="common">Klebsiella pneumoniae</name>
    <dbReference type="NCBI Taxonomy" id="507522"/>
    <lineage>
        <taxon>Bacteria</taxon>
        <taxon>Pseudomonadati</taxon>
        <taxon>Pseudomonadota</taxon>
        <taxon>Gammaproteobacteria</taxon>
        <taxon>Enterobacterales</taxon>
        <taxon>Enterobacteriaceae</taxon>
        <taxon>Klebsiella/Raoultella group</taxon>
        <taxon>Klebsiella</taxon>
        <taxon>Klebsiella pneumoniae complex</taxon>
    </lineage>
</organism>
<evidence type="ECO:0000313" key="1">
    <source>
        <dbReference type="EMBL" id="ACI09668.1"/>
    </source>
</evidence>
<dbReference type="EMBL" id="CP000964">
    <property type="protein sequence ID" value="ACI09668.1"/>
    <property type="molecule type" value="Genomic_DNA"/>
</dbReference>